<dbReference type="Proteomes" id="UP000036681">
    <property type="component" value="Unplaced"/>
</dbReference>
<dbReference type="WBParaSite" id="ALUE_0000717301-mRNA-1">
    <property type="protein sequence ID" value="ALUE_0000717301-mRNA-1"/>
    <property type="gene ID" value="ALUE_0000717301"/>
</dbReference>
<proteinExistence type="predicted"/>
<accession>A0A0M3HVW5</accession>
<sequence>MLTYFVFLPPVTSTSLTALAGALLASPRTSSQKMNLIRVQISLYVPDMTLGACTIHSDAKQHVIATLLAIASYDVFGVVPKCRHARVQFLRIGDLQTSTSWVLRSPFGCIAIRCQSQSLFLISQLGHG</sequence>
<protein>
    <submittedName>
        <fullName evidence="2">Secreted protein</fullName>
    </submittedName>
</protein>
<name>A0A0M3HVW5_ASCLU</name>
<organism evidence="1 2">
    <name type="scientific">Ascaris lumbricoides</name>
    <name type="common">Giant roundworm</name>
    <dbReference type="NCBI Taxonomy" id="6252"/>
    <lineage>
        <taxon>Eukaryota</taxon>
        <taxon>Metazoa</taxon>
        <taxon>Ecdysozoa</taxon>
        <taxon>Nematoda</taxon>
        <taxon>Chromadorea</taxon>
        <taxon>Rhabditida</taxon>
        <taxon>Spirurina</taxon>
        <taxon>Ascaridomorpha</taxon>
        <taxon>Ascaridoidea</taxon>
        <taxon>Ascarididae</taxon>
        <taxon>Ascaris</taxon>
    </lineage>
</organism>
<dbReference type="AlphaFoldDB" id="A0A0M3HVW5"/>
<keyword evidence="1" id="KW-1185">Reference proteome</keyword>
<evidence type="ECO:0000313" key="2">
    <source>
        <dbReference type="WBParaSite" id="ALUE_0000717301-mRNA-1"/>
    </source>
</evidence>
<reference evidence="2" key="1">
    <citation type="submission" date="2017-02" db="UniProtKB">
        <authorList>
            <consortium name="WormBaseParasite"/>
        </authorList>
    </citation>
    <scope>IDENTIFICATION</scope>
</reference>
<evidence type="ECO:0000313" key="1">
    <source>
        <dbReference type="Proteomes" id="UP000036681"/>
    </source>
</evidence>